<keyword evidence="2" id="KW-1185">Reference proteome</keyword>
<protein>
    <submittedName>
        <fullName evidence="1">Uncharacterized protein</fullName>
    </submittedName>
</protein>
<organism evidence="1 2">
    <name type="scientific">Paraburkholderia gardini</name>
    <dbReference type="NCBI Taxonomy" id="2823469"/>
    <lineage>
        <taxon>Bacteria</taxon>
        <taxon>Pseudomonadati</taxon>
        <taxon>Pseudomonadota</taxon>
        <taxon>Betaproteobacteria</taxon>
        <taxon>Burkholderiales</taxon>
        <taxon>Burkholderiaceae</taxon>
        <taxon>Paraburkholderia</taxon>
    </lineage>
</organism>
<gene>
    <name evidence="1" type="ORF">R54767_03129</name>
</gene>
<proteinExistence type="predicted"/>
<name>A0ABM8U5W6_9BURK</name>
<dbReference type="Proteomes" id="UP000789752">
    <property type="component" value="Unassembled WGS sequence"/>
</dbReference>
<dbReference type="EMBL" id="CAJQYY010000017">
    <property type="protein sequence ID" value="CAG4904845.1"/>
    <property type="molecule type" value="Genomic_DNA"/>
</dbReference>
<comment type="caution">
    <text evidence="1">The sequence shown here is derived from an EMBL/GenBank/DDBJ whole genome shotgun (WGS) entry which is preliminary data.</text>
</comment>
<evidence type="ECO:0000313" key="1">
    <source>
        <dbReference type="EMBL" id="CAG4904845.1"/>
    </source>
</evidence>
<accession>A0ABM8U5W6</accession>
<sequence length="29" mass="3091">MENVGASIGIIWDDGRNTINIGLGKYLGI</sequence>
<reference evidence="1 2" key="1">
    <citation type="submission" date="2021-04" db="EMBL/GenBank/DDBJ databases">
        <authorList>
            <person name="Vanwijnsberghe S."/>
        </authorList>
    </citation>
    <scope>NUCLEOTIDE SEQUENCE [LARGE SCALE GENOMIC DNA]</scope>
    <source>
        <strain evidence="1 2">LMG 32171</strain>
    </source>
</reference>
<evidence type="ECO:0000313" key="2">
    <source>
        <dbReference type="Proteomes" id="UP000789752"/>
    </source>
</evidence>